<dbReference type="AlphaFoldDB" id="A0AA38MLZ4"/>
<organism evidence="2 3">
    <name type="scientific">Zophobas morio</name>
    <dbReference type="NCBI Taxonomy" id="2755281"/>
    <lineage>
        <taxon>Eukaryota</taxon>
        <taxon>Metazoa</taxon>
        <taxon>Ecdysozoa</taxon>
        <taxon>Arthropoda</taxon>
        <taxon>Hexapoda</taxon>
        <taxon>Insecta</taxon>
        <taxon>Pterygota</taxon>
        <taxon>Neoptera</taxon>
        <taxon>Endopterygota</taxon>
        <taxon>Coleoptera</taxon>
        <taxon>Polyphaga</taxon>
        <taxon>Cucujiformia</taxon>
        <taxon>Tenebrionidae</taxon>
        <taxon>Zophobas</taxon>
    </lineage>
</organism>
<feature type="region of interest" description="Disordered" evidence="1">
    <location>
        <begin position="1"/>
        <end position="50"/>
    </location>
</feature>
<dbReference type="Proteomes" id="UP001168821">
    <property type="component" value="Unassembled WGS sequence"/>
</dbReference>
<gene>
    <name evidence="2" type="ORF">Zmor_005048</name>
</gene>
<sequence length="137" mass="15068">MITMECQPGGHGAHLGHSMMMDPSSGSVHHQDQEHKKKRDGGSHVGSSSGDGESCLIFQLRIHQSVRIIEKMLYLAGQFFLVTLIVGETKTGCVIDNLLISGLAALKQWRMSERMKLIASPRPTGLRLVPNQPINRP</sequence>
<proteinExistence type="predicted"/>
<accession>A0AA38MLZ4</accession>
<reference evidence="2" key="1">
    <citation type="journal article" date="2023" name="G3 (Bethesda)">
        <title>Whole genome assemblies of Zophobas morio and Tenebrio molitor.</title>
        <authorList>
            <person name="Kaur S."/>
            <person name="Stinson S.A."/>
            <person name="diCenzo G.C."/>
        </authorList>
    </citation>
    <scope>NUCLEOTIDE SEQUENCE</scope>
    <source>
        <strain evidence="2">QUZm001</strain>
    </source>
</reference>
<keyword evidence="3" id="KW-1185">Reference proteome</keyword>
<evidence type="ECO:0000256" key="1">
    <source>
        <dbReference type="SAM" id="MobiDB-lite"/>
    </source>
</evidence>
<evidence type="ECO:0000313" key="2">
    <source>
        <dbReference type="EMBL" id="KAJ3660608.1"/>
    </source>
</evidence>
<comment type="caution">
    <text evidence="2">The sequence shown here is derived from an EMBL/GenBank/DDBJ whole genome shotgun (WGS) entry which is preliminary data.</text>
</comment>
<evidence type="ECO:0000313" key="3">
    <source>
        <dbReference type="Proteomes" id="UP001168821"/>
    </source>
</evidence>
<dbReference type="EMBL" id="JALNTZ010000002">
    <property type="protein sequence ID" value="KAJ3660608.1"/>
    <property type="molecule type" value="Genomic_DNA"/>
</dbReference>
<protein>
    <submittedName>
        <fullName evidence="2">Uncharacterized protein</fullName>
    </submittedName>
</protein>
<name>A0AA38MLZ4_9CUCU</name>